<keyword evidence="1" id="KW-0812">Transmembrane</keyword>
<accession>A0ABS9JZW6</accession>
<keyword evidence="3" id="KW-1185">Reference proteome</keyword>
<proteinExistence type="predicted"/>
<reference evidence="2" key="1">
    <citation type="submission" date="2022-01" db="EMBL/GenBank/DDBJ databases">
        <authorList>
            <person name="Jo J.-H."/>
            <person name="Im W.-T."/>
        </authorList>
    </citation>
    <scope>NUCLEOTIDE SEQUENCE</scope>
    <source>
        <strain evidence="2">XY25</strain>
    </source>
</reference>
<keyword evidence="1" id="KW-0472">Membrane</keyword>
<gene>
    <name evidence="2" type="ORF">LZ012_05515</name>
</gene>
<sequence length="148" mass="16615">MEILVNDRKRRGLNAKWAILVIVAIGLFASVMQRDIPRVAEIPLTPLKGTLDDPFKAYARKRLALLDDKREVISSCHRDYCGYPEMGSDKGKSAVFWIQDNQVFKIEVDGIVRVDEATIIARRDGQRLLPIFIVAIGSILAIATSVFM</sequence>
<dbReference type="EMBL" id="JAKLTN010000001">
    <property type="protein sequence ID" value="MCG2576450.1"/>
    <property type="molecule type" value="Genomic_DNA"/>
</dbReference>
<evidence type="ECO:0000313" key="3">
    <source>
        <dbReference type="Proteomes" id="UP001165384"/>
    </source>
</evidence>
<evidence type="ECO:0000313" key="2">
    <source>
        <dbReference type="EMBL" id="MCG2576450.1"/>
    </source>
</evidence>
<feature type="transmembrane region" description="Helical" evidence="1">
    <location>
        <begin position="15"/>
        <end position="32"/>
    </location>
</feature>
<name>A0ABS9JZW6_9RHOO</name>
<dbReference type="RefSeq" id="WP_275708390.1">
    <property type="nucleotide sequence ID" value="NZ_JAKLTN010000001.1"/>
</dbReference>
<organism evidence="2 3">
    <name type="scientific">Dechloromonas hankyongensis</name>
    <dbReference type="NCBI Taxonomy" id="2908002"/>
    <lineage>
        <taxon>Bacteria</taxon>
        <taxon>Pseudomonadati</taxon>
        <taxon>Pseudomonadota</taxon>
        <taxon>Betaproteobacteria</taxon>
        <taxon>Rhodocyclales</taxon>
        <taxon>Azonexaceae</taxon>
        <taxon>Dechloromonas</taxon>
    </lineage>
</organism>
<feature type="transmembrane region" description="Helical" evidence="1">
    <location>
        <begin position="128"/>
        <end position="147"/>
    </location>
</feature>
<protein>
    <recommendedName>
        <fullName evidence="4">DUF3592 domain-containing protein</fullName>
    </recommendedName>
</protein>
<dbReference type="Proteomes" id="UP001165384">
    <property type="component" value="Unassembled WGS sequence"/>
</dbReference>
<keyword evidence="1" id="KW-1133">Transmembrane helix</keyword>
<comment type="caution">
    <text evidence="2">The sequence shown here is derived from an EMBL/GenBank/DDBJ whole genome shotgun (WGS) entry which is preliminary data.</text>
</comment>
<evidence type="ECO:0008006" key="4">
    <source>
        <dbReference type="Google" id="ProtNLM"/>
    </source>
</evidence>
<evidence type="ECO:0000256" key="1">
    <source>
        <dbReference type="SAM" id="Phobius"/>
    </source>
</evidence>